<feature type="region of interest" description="Disordered" evidence="1">
    <location>
        <begin position="48"/>
        <end position="219"/>
    </location>
</feature>
<feature type="domain" description="DMAP1-binding" evidence="2">
    <location>
        <begin position="8"/>
        <end position="127"/>
    </location>
</feature>
<evidence type="ECO:0000256" key="1">
    <source>
        <dbReference type="SAM" id="MobiDB-lite"/>
    </source>
</evidence>
<feature type="compositionally biased region" description="Basic and acidic residues" evidence="1">
    <location>
        <begin position="133"/>
        <end position="142"/>
    </location>
</feature>
<dbReference type="Proteomes" id="UP000678499">
    <property type="component" value="Unassembled WGS sequence"/>
</dbReference>
<name>A0A7R9GD94_9CRUS</name>
<evidence type="ECO:0000313" key="4">
    <source>
        <dbReference type="Proteomes" id="UP000678499"/>
    </source>
</evidence>
<proteinExistence type="predicted"/>
<dbReference type="SMART" id="SM01137">
    <property type="entry name" value="DMAP_binding"/>
    <property type="match status" value="1"/>
</dbReference>
<accession>A0A7R9GD94</accession>
<dbReference type="PROSITE" id="PS51912">
    <property type="entry name" value="DMAP1_BIND"/>
    <property type="match status" value="1"/>
</dbReference>
<feature type="compositionally biased region" description="Pro residues" evidence="1">
    <location>
        <begin position="183"/>
        <end position="212"/>
    </location>
</feature>
<organism evidence="3">
    <name type="scientific">Notodromas monacha</name>
    <dbReference type="NCBI Taxonomy" id="399045"/>
    <lineage>
        <taxon>Eukaryota</taxon>
        <taxon>Metazoa</taxon>
        <taxon>Ecdysozoa</taxon>
        <taxon>Arthropoda</taxon>
        <taxon>Crustacea</taxon>
        <taxon>Oligostraca</taxon>
        <taxon>Ostracoda</taxon>
        <taxon>Podocopa</taxon>
        <taxon>Podocopida</taxon>
        <taxon>Cypridocopina</taxon>
        <taxon>Cypridoidea</taxon>
        <taxon>Cyprididae</taxon>
        <taxon>Notodromas</taxon>
    </lineage>
</organism>
<dbReference type="EMBL" id="CAJPEX010000713">
    <property type="protein sequence ID" value="CAG0916937.1"/>
    <property type="molecule type" value="Genomic_DNA"/>
</dbReference>
<evidence type="ECO:0000313" key="3">
    <source>
        <dbReference type="EMBL" id="CAD7276785.1"/>
    </source>
</evidence>
<feature type="compositionally biased region" description="Basic residues" evidence="1">
    <location>
        <begin position="69"/>
        <end position="78"/>
    </location>
</feature>
<feature type="compositionally biased region" description="Polar residues" evidence="1">
    <location>
        <begin position="122"/>
        <end position="132"/>
    </location>
</feature>
<dbReference type="OrthoDB" id="69964at2759"/>
<dbReference type="InterPro" id="IPR010506">
    <property type="entry name" value="DMAP1-bd"/>
</dbReference>
<evidence type="ECO:0000259" key="2">
    <source>
        <dbReference type="PROSITE" id="PS51912"/>
    </source>
</evidence>
<keyword evidence="4" id="KW-1185">Reference proteome</keyword>
<sequence length="219" mass="24027">MDPLEKIDVSKLPNEIREKLAELELELSEGDITRKGYEKKKTKLLAAFIPKEHSKGRGASGGSASPGTRAKRRAHRKLTRNESRYHSVSLIVTHPEIRKEAVEQALAAMQSRPKPSLPMPSKRTSVQQMPQSQEDRGIRNDDSGESSSDESSSLFNEEAASHGTTEMRDDAPPPLPDRQSMPLPQPPVMHQPSHPLPPVPVTPSHPPMPGAPPGSANRQ</sequence>
<dbReference type="AlphaFoldDB" id="A0A7R9GD94"/>
<dbReference type="Pfam" id="PF06464">
    <property type="entry name" value="DMAP_binding"/>
    <property type="match status" value="1"/>
</dbReference>
<gene>
    <name evidence="3" type="ORF">NMOB1V02_LOCUS4535</name>
</gene>
<reference evidence="3" key="1">
    <citation type="submission" date="2020-11" db="EMBL/GenBank/DDBJ databases">
        <authorList>
            <person name="Tran Van P."/>
        </authorList>
    </citation>
    <scope>NUCLEOTIDE SEQUENCE</scope>
</reference>
<protein>
    <recommendedName>
        <fullName evidence="2">DMAP1-binding domain-containing protein</fullName>
    </recommendedName>
</protein>
<dbReference type="EMBL" id="OA882750">
    <property type="protein sequence ID" value="CAD7276785.1"/>
    <property type="molecule type" value="Genomic_DNA"/>
</dbReference>